<dbReference type="Proteomes" id="UP000324800">
    <property type="component" value="Unassembled WGS sequence"/>
</dbReference>
<dbReference type="OrthoDB" id="1060854at2759"/>
<dbReference type="Gene3D" id="1.10.472.10">
    <property type="entry name" value="Cyclin-like"/>
    <property type="match status" value="1"/>
</dbReference>
<name>A0A5J4WPK5_9EUKA</name>
<dbReference type="AlphaFoldDB" id="A0A5J4WPK5"/>
<sequence length="229" mass="26628">MTLCNGCSIQETNSQAEKSEFIDSDYNQTQQQKSNGPICDHVRSYRTETSEYADSQCNQLENINSGTICNHKRPFRHETIWVDLYAYRLSEIIVNASPQTNKSKLLSSILRLIEFLRQKVDLLIEEVVIANVLLKRFVEKLALKRKYTIDDKSIGMVIIVLFVLSMKLCRDHAYKNIFFSKVFDVPIVDLNLSEISFLKIMDHELFVDDYQFSVILQEMSNFEEAEIAY</sequence>
<reference evidence="1 2" key="1">
    <citation type="submission" date="2019-03" db="EMBL/GenBank/DDBJ databases">
        <title>Single cell metagenomics reveals metabolic interactions within the superorganism composed of flagellate Streblomastix strix and complex community of Bacteroidetes bacteria on its surface.</title>
        <authorList>
            <person name="Treitli S.C."/>
            <person name="Kolisko M."/>
            <person name="Husnik F."/>
            <person name="Keeling P."/>
            <person name="Hampl V."/>
        </authorList>
    </citation>
    <scope>NUCLEOTIDE SEQUENCE [LARGE SCALE GENOMIC DNA]</scope>
    <source>
        <strain evidence="1">ST1C</strain>
    </source>
</reference>
<comment type="caution">
    <text evidence="1">The sequence shown here is derived from an EMBL/GenBank/DDBJ whole genome shotgun (WGS) entry which is preliminary data.</text>
</comment>
<dbReference type="Pfam" id="PF08613">
    <property type="entry name" value="Cyclin"/>
    <property type="match status" value="1"/>
</dbReference>
<evidence type="ECO:0000313" key="2">
    <source>
        <dbReference type="Proteomes" id="UP000324800"/>
    </source>
</evidence>
<organism evidence="1 2">
    <name type="scientific">Streblomastix strix</name>
    <dbReference type="NCBI Taxonomy" id="222440"/>
    <lineage>
        <taxon>Eukaryota</taxon>
        <taxon>Metamonada</taxon>
        <taxon>Preaxostyla</taxon>
        <taxon>Oxymonadida</taxon>
        <taxon>Streblomastigidae</taxon>
        <taxon>Streblomastix</taxon>
    </lineage>
</organism>
<evidence type="ECO:0000313" key="1">
    <source>
        <dbReference type="EMBL" id="KAA6396891.1"/>
    </source>
</evidence>
<dbReference type="EMBL" id="SNRW01001317">
    <property type="protein sequence ID" value="KAA6396891.1"/>
    <property type="molecule type" value="Genomic_DNA"/>
</dbReference>
<dbReference type="GO" id="GO:0019901">
    <property type="term" value="F:protein kinase binding"/>
    <property type="evidence" value="ECO:0007669"/>
    <property type="project" value="InterPro"/>
</dbReference>
<dbReference type="InterPro" id="IPR013922">
    <property type="entry name" value="Cyclin_PHO80-like"/>
</dbReference>
<evidence type="ECO:0008006" key="3">
    <source>
        <dbReference type="Google" id="ProtNLM"/>
    </source>
</evidence>
<proteinExistence type="predicted"/>
<gene>
    <name evidence="1" type="ORF">EZS28_007588</name>
</gene>
<protein>
    <recommendedName>
        <fullName evidence="3">Cyclin N-terminal domain-containing protein</fullName>
    </recommendedName>
</protein>
<accession>A0A5J4WPK5</accession>